<dbReference type="OrthoDB" id="1304043at2759"/>
<sequence length="89" mass="9988">MIRGGRQPPISPKAATGRHPGGGDVLRVKVVISKQELRRLLGSTPEDEEAAPGMEQLLRVVWRRIVKRMENSGQGKRWRPALRSIPEEI</sequence>
<feature type="region of interest" description="Disordered" evidence="1">
    <location>
        <begin position="1"/>
        <end position="23"/>
    </location>
</feature>
<accession>A0A2I0AX70</accession>
<name>A0A2I0AX70_9ASPA</name>
<evidence type="ECO:0000313" key="3">
    <source>
        <dbReference type="Proteomes" id="UP000236161"/>
    </source>
</evidence>
<dbReference type="EMBL" id="KZ451942">
    <property type="protein sequence ID" value="PKA60143.1"/>
    <property type="molecule type" value="Genomic_DNA"/>
</dbReference>
<evidence type="ECO:0000313" key="2">
    <source>
        <dbReference type="EMBL" id="PKA60143.1"/>
    </source>
</evidence>
<protein>
    <submittedName>
        <fullName evidence="2">Uncharacterized protein</fullName>
    </submittedName>
</protein>
<reference evidence="2 3" key="1">
    <citation type="journal article" date="2017" name="Nature">
        <title>The Apostasia genome and the evolution of orchids.</title>
        <authorList>
            <person name="Zhang G.Q."/>
            <person name="Liu K.W."/>
            <person name="Li Z."/>
            <person name="Lohaus R."/>
            <person name="Hsiao Y.Y."/>
            <person name="Niu S.C."/>
            <person name="Wang J.Y."/>
            <person name="Lin Y.C."/>
            <person name="Xu Q."/>
            <person name="Chen L.J."/>
            <person name="Yoshida K."/>
            <person name="Fujiwara S."/>
            <person name="Wang Z.W."/>
            <person name="Zhang Y.Q."/>
            <person name="Mitsuda N."/>
            <person name="Wang M."/>
            <person name="Liu G.H."/>
            <person name="Pecoraro L."/>
            <person name="Huang H.X."/>
            <person name="Xiao X.J."/>
            <person name="Lin M."/>
            <person name="Wu X.Y."/>
            <person name="Wu W.L."/>
            <person name="Chen Y.Y."/>
            <person name="Chang S.B."/>
            <person name="Sakamoto S."/>
            <person name="Ohme-Takagi M."/>
            <person name="Yagi M."/>
            <person name="Zeng S.J."/>
            <person name="Shen C.Y."/>
            <person name="Yeh C.M."/>
            <person name="Luo Y.B."/>
            <person name="Tsai W.C."/>
            <person name="Van de Peer Y."/>
            <person name="Liu Z.J."/>
        </authorList>
    </citation>
    <scope>NUCLEOTIDE SEQUENCE [LARGE SCALE GENOMIC DNA]</scope>
    <source>
        <strain evidence="3">cv. Shenzhen</strain>
        <tissue evidence="2">Stem</tissue>
    </source>
</reference>
<proteinExistence type="predicted"/>
<gene>
    <name evidence="2" type="ORF">AXF42_Ash009827</name>
</gene>
<evidence type="ECO:0000256" key="1">
    <source>
        <dbReference type="SAM" id="MobiDB-lite"/>
    </source>
</evidence>
<keyword evidence="3" id="KW-1185">Reference proteome</keyword>
<dbReference type="Proteomes" id="UP000236161">
    <property type="component" value="Unassembled WGS sequence"/>
</dbReference>
<organism evidence="2 3">
    <name type="scientific">Apostasia shenzhenica</name>
    <dbReference type="NCBI Taxonomy" id="1088818"/>
    <lineage>
        <taxon>Eukaryota</taxon>
        <taxon>Viridiplantae</taxon>
        <taxon>Streptophyta</taxon>
        <taxon>Embryophyta</taxon>
        <taxon>Tracheophyta</taxon>
        <taxon>Spermatophyta</taxon>
        <taxon>Magnoliopsida</taxon>
        <taxon>Liliopsida</taxon>
        <taxon>Asparagales</taxon>
        <taxon>Orchidaceae</taxon>
        <taxon>Apostasioideae</taxon>
        <taxon>Apostasia</taxon>
    </lineage>
</organism>
<dbReference type="AlphaFoldDB" id="A0A2I0AX70"/>